<feature type="compositionally biased region" description="Low complexity" evidence="1">
    <location>
        <begin position="22"/>
        <end position="32"/>
    </location>
</feature>
<evidence type="ECO:0000313" key="3">
    <source>
        <dbReference type="EMBL" id="MBM9460393.1"/>
    </source>
</evidence>
<accession>A0A939BYJ1</accession>
<dbReference type="Proteomes" id="UP000663791">
    <property type="component" value="Unassembled WGS sequence"/>
</dbReference>
<dbReference type="RefSeq" id="WP_205291700.1">
    <property type="nucleotide sequence ID" value="NZ_CP074406.1"/>
</dbReference>
<feature type="transmembrane region" description="Helical" evidence="2">
    <location>
        <begin position="67"/>
        <end position="92"/>
    </location>
</feature>
<feature type="region of interest" description="Disordered" evidence="1">
    <location>
        <begin position="1"/>
        <end position="56"/>
    </location>
</feature>
<dbReference type="AlphaFoldDB" id="A0A939BYJ1"/>
<evidence type="ECO:0000256" key="2">
    <source>
        <dbReference type="SAM" id="Phobius"/>
    </source>
</evidence>
<keyword evidence="2" id="KW-1133">Transmembrane helix</keyword>
<reference evidence="3" key="1">
    <citation type="submission" date="2021-01" db="EMBL/GenBank/DDBJ databases">
        <title>Novel species in genus Nocardioides.</title>
        <authorList>
            <person name="Zhang G."/>
        </authorList>
    </citation>
    <scope>NUCLEOTIDE SEQUENCE</scope>
    <source>
        <strain evidence="3">Zg-536</strain>
    </source>
</reference>
<keyword evidence="2" id="KW-0812">Transmembrane</keyword>
<proteinExistence type="predicted"/>
<protein>
    <submittedName>
        <fullName evidence="3">Uncharacterized protein</fullName>
    </submittedName>
</protein>
<organism evidence="3 4">
    <name type="scientific">Nocardioides faecalis</name>
    <dbReference type="NCBI Taxonomy" id="2803858"/>
    <lineage>
        <taxon>Bacteria</taxon>
        <taxon>Bacillati</taxon>
        <taxon>Actinomycetota</taxon>
        <taxon>Actinomycetes</taxon>
        <taxon>Propionibacteriales</taxon>
        <taxon>Nocardioidaceae</taxon>
        <taxon>Nocardioides</taxon>
    </lineage>
</organism>
<gene>
    <name evidence="3" type="ORF">JK386_10805</name>
</gene>
<name>A0A939BYJ1_9ACTN</name>
<evidence type="ECO:0000313" key="4">
    <source>
        <dbReference type="Proteomes" id="UP000663791"/>
    </source>
</evidence>
<dbReference type="EMBL" id="JAERTX010000008">
    <property type="protein sequence ID" value="MBM9460393.1"/>
    <property type="molecule type" value="Genomic_DNA"/>
</dbReference>
<keyword evidence="2" id="KW-0472">Membrane</keyword>
<evidence type="ECO:0000256" key="1">
    <source>
        <dbReference type="SAM" id="MobiDB-lite"/>
    </source>
</evidence>
<feature type="transmembrane region" description="Helical" evidence="2">
    <location>
        <begin position="104"/>
        <end position="123"/>
    </location>
</feature>
<comment type="caution">
    <text evidence="3">The sequence shown here is derived from an EMBL/GenBank/DDBJ whole genome shotgun (WGS) entry which is preliminary data.</text>
</comment>
<feature type="transmembrane region" description="Helical" evidence="2">
    <location>
        <begin position="130"/>
        <end position="154"/>
    </location>
</feature>
<keyword evidence="4" id="KW-1185">Reference proteome</keyword>
<sequence length="158" mass="16865">MTDASQAPPFRREDDAAEQGRPPAASPVSTPVAPAPVAPSPAGSHQGASSQGAPSRRPDWFHRGHPVFFPLAGFYTGMVGIIVVPGLYAAVVKWIAGYERAEELLPFVVVVLALPLGLLVPARTRRFARYLLLGMFSTLLVVGVVAAGVAWFLYNRDT</sequence>